<keyword evidence="2" id="KW-1185">Reference proteome</keyword>
<gene>
    <name evidence="1" type="ORF">PROQFM164_S03g000781</name>
</gene>
<dbReference type="AlphaFoldDB" id="W6QWZ9"/>
<evidence type="ECO:0000313" key="2">
    <source>
        <dbReference type="Proteomes" id="UP000030686"/>
    </source>
</evidence>
<dbReference type="EMBL" id="HG792017">
    <property type="protein sequence ID" value="CDM34057.1"/>
    <property type="molecule type" value="Genomic_DNA"/>
</dbReference>
<proteinExistence type="predicted"/>
<evidence type="ECO:0000313" key="1">
    <source>
        <dbReference type="EMBL" id="CDM34057.1"/>
    </source>
</evidence>
<accession>W6QWZ9</accession>
<name>W6QWZ9_PENRF</name>
<reference evidence="1" key="1">
    <citation type="journal article" date="2014" name="Nat. Commun.">
        <title>Multiple recent horizontal transfers of a large genomic region in cheese making fungi.</title>
        <authorList>
            <person name="Cheeseman K."/>
            <person name="Ropars J."/>
            <person name="Renault P."/>
            <person name="Dupont J."/>
            <person name="Gouzy J."/>
            <person name="Branca A."/>
            <person name="Abraham A.L."/>
            <person name="Ceppi M."/>
            <person name="Conseiller E."/>
            <person name="Debuchy R."/>
            <person name="Malagnac F."/>
            <person name="Goarin A."/>
            <person name="Silar P."/>
            <person name="Lacoste S."/>
            <person name="Sallet E."/>
            <person name="Bensimon A."/>
            <person name="Giraud T."/>
            <person name="Brygoo Y."/>
        </authorList>
    </citation>
    <scope>NUCLEOTIDE SEQUENCE [LARGE SCALE GENOMIC DNA]</scope>
    <source>
        <strain evidence="1">FM164</strain>
    </source>
</reference>
<sequence length="86" mass="9834">MHLRCQSSATYVLPQLVPRPIVFTFGLWGASFPDYSAWLCLGSGPPVHKIRDKICRTWPPYTSMEYYAPYGNMPRSTEYCAELLLS</sequence>
<protein>
    <submittedName>
        <fullName evidence="1">Genomic scaffold, ProqFM164S03</fullName>
    </submittedName>
</protein>
<organism evidence="1 2">
    <name type="scientific">Penicillium roqueforti (strain FM164)</name>
    <dbReference type="NCBI Taxonomy" id="1365484"/>
    <lineage>
        <taxon>Eukaryota</taxon>
        <taxon>Fungi</taxon>
        <taxon>Dikarya</taxon>
        <taxon>Ascomycota</taxon>
        <taxon>Pezizomycotina</taxon>
        <taxon>Eurotiomycetes</taxon>
        <taxon>Eurotiomycetidae</taxon>
        <taxon>Eurotiales</taxon>
        <taxon>Aspergillaceae</taxon>
        <taxon>Penicillium</taxon>
    </lineage>
</organism>
<dbReference type="Proteomes" id="UP000030686">
    <property type="component" value="Unassembled WGS sequence"/>
</dbReference>